<keyword evidence="2" id="KW-1133">Transmembrane helix</keyword>
<keyword evidence="4" id="KW-1185">Reference proteome</keyword>
<sequence>MRRSGPLSRLTGMNTLDPHDDAGLRKDPDLRKELDATVRARRELGDDYDSALVDSFLGKVERRIDDAVDRRLRRQLAEQQMATARESRRPKAVDSWGERYGFALITLVLAIPLSAIAGGLAGMSGMVVTWIGIVGVNAAQAVRLNPELFTGHGRDRSPRDD</sequence>
<feature type="region of interest" description="Disordered" evidence="1">
    <location>
        <begin position="1"/>
        <end position="28"/>
    </location>
</feature>
<dbReference type="EMBL" id="BAAAVM010000042">
    <property type="protein sequence ID" value="GAA3146073.1"/>
    <property type="molecule type" value="Genomic_DNA"/>
</dbReference>
<comment type="caution">
    <text evidence="3">The sequence shown here is derived from an EMBL/GenBank/DDBJ whole genome shotgun (WGS) entry which is preliminary data.</text>
</comment>
<accession>A0ABP6NF37</accession>
<gene>
    <name evidence="3" type="ORF">GCM10010521_36460</name>
</gene>
<feature type="compositionally biased region" description="Basic and acidic residues" evidence="1">
    <location>
        <begin position="17"/>
        <end position="28"/>
    </location>
</feature>
<evidence type="ECO:0008006" key="5">
    <source>
        <dbReference type="Google" id="ProtNLM"/>
    </source>
</evidence>
<evidence type="ECO:0000256" key="1">
    <source>
        <dbReference type="SAM" id="MobiDB-lite"/>
    </source>
</evidence>
<keyword evidence="2" id="KW-0812">Transmembrane</keyword>
<organism evidence="3 4">
    <name type="scientific">Streptomyces rameus</name>
    <dbReference type="NCBI Taxonomy" id="68261"/>
    <lineage>
        <taxon>Bacteria</taxon>
        <taxon>Bacillati</taxon>
        <taxon>Actinomycetota</taxon>
        <taxon>Actinomycetes</taxon>
        <taxon>Kitasatosporales</taxon>
        <taxon>Streptomycetaceae</taxon>
        <taxon>Streptomyces</taxon>
    </lineage>
</organism>
<proteinExistence type="predicted"/>
<feature type="transmembrane region" description="Helical" evidence="2">
    <location>
        <begin position="100"/>
        <end position="121"/>
    </location>
</feature>
<evidence type="ECO:0000313" key="3">
    <source>
        <dbReference type="EMBL" id="GAA3146073.1"/>
    </source>
</evidence>
<reference evidence="4" key="1">
    <citation type="journal article" date="2019" name="Int. J. Syst. Evol. Microbiol.">
        <title>The Global Catalogue of Microorganisms (GCM) 10K type strain sequencing project: providing services to taxonomists for standard genome sequencing and annotation.</title>
        <authorList>
            <consortium name="The Broad Institute Genomics Platform"/>
            <consortium name="The Broad Institute Genome Sequencing Center for Infectious Disease"/>
            <person name="Wu L."/>
            <person name="Ma J."/>
        </authorList>
    </citation>
    <scope>NUCLEOTIDE SEQUENCE [LARGE SCALE GENOMIC DNA]</scope>
    <source>
        <strain evidence="4">JCM 11574</strain>
    </source>
</reference>
<keyword evidence="2" id="KW-0472">Membrane</keyword>
<evidence type="ECO:0000256" key="2">
    <source>
        <dbReference type="SAM" id="Phobius"/>
    </source>
</evidence>
<dbReference type="Proteomes" id="UP001500893">
    <property type="component" value="Unassembled WGS sequence"/>
</dbReference>
<name>A0ABP6NF37_9ACTN</name>
<evidence type="ECO:0000313" key="4">
    <source>
        <dbReference type="Proteomes" id="UP001500893"/>
    </source>
</evidence>
<protein>
    <recommendedName>
        <fullName evidence="5">Integral membrane protein</fullName>
    </recommendedName>
</protein>